<dbReference type="SMART" id="SM00479">
    <property type="entry name" value="EXOIII"/>
    <property type="match status" value="1"/>
</dbReference>
<feature type="region of interest" description="Disordered" evidence="7">
    <location>
        <begin position="626"/>
        <end position="663"/>
    </location>
</feature>
<evidence type="ECO:0000313" key="10">
    <source>
        <dbReference type="Proteomes" id="UP000696280"/>
    </source>
</evidence>
<evidence type="ECO:0000313" key="9">
    <source>
        <dbReference type="EMBL" id="CAG8953783.1"/>
    </source>
</evidence>
<keyword evidence="6" id="KW-0539">Nucleus</keyword>
<gene>
    <name evidence="9" type="ORF">HYFRA_00006674</name>
</gene>
<evidence type="ECO:0000259" key="8">
    <source>
        <dbReference type="SMART" id="SM00479"/>
    </source>
</evidence>
<feature type="compositionally biased region" description="Pro residues" evidence="7">
    <location>
        <begin position="647"/>
        <end position="657"/>
    </location>
</feature>
<dbReference type="InterPro" id="IPR013520">
    <property type="entry name" value="Ribonucl_H"/>
</dbReference>
<dbReference type="SUPFAM" id="SSF53098">
    <property type="entry name" value="Ribonuclease H-like"/>
    <property type="match status" value="1"/>
</dbReference>
<dbReference type="OrthoDB" id="206335at2759"/>
<feature type="compositionally biased region" description="Polar residues" evidence="7">
    <location>
        <begin position="66"/>
        <end position="84"/>
    </location>
</feature>
<evidence type="ECO:0000256" key="7">
    <source>
        <dbReference type="SAM" id="MobiDB-lite"/>
    </source>
</evidence>
<dbReference type="CDD" id="cd06145">
    <property type="entry name" value="REX1_like"/>
    <property type="match status" value="1"/>
</dbReference>
<accession>A0A9N9PSU2</accession>
<evidence type="ECO:0000256" key="6">
    <source>
        <dbReference type="ARBA" id="ARBA00023242"/>
    </source>
</evidence>
<dbReference type="PANTHER" id="PTHR12801">
    <property type="entry name" value="RNA EXONUCLEASE REXO1 / RECO3 FAMILY MEMBER-RELATED"/>
    <property type="match status" value="1"/>
</dbReference>
<dbReference type="Gene3D" id="3.30.420.10">
    <property type="entry name" value="Ribonuclease H-like superfamily/Ribonuclease H"/>
    <property type="match status" value="1"/>
</dbReference>
<dbReference type="Proteomes" id="UP000696280">
    <property type="component" value="Unassembled WGS sequence"/>
</dbReference>
<dbReference type="InterPro" id="IPR036397">
    <property type="entry name" value="RNaseH_sf"/>
</dbReference>
<keyword evidence="4" id="KW-0378">Hydrolase</keyword>
<dbReference type="PANTHER" id="PTHR12801:SF115">
    <property type="entry name" value="FI18136P1-RELATED"/>
    <property type="match status" value="1"/>
</dbReference>
<dbReference type="InterPro" id="IPR034922">
    <property type="entry name" value="REX1-like_exo"/>
</dbReference>
<dbReference type="InterPro" id="IPR047021">
    <property type="entry name" value="REXO1/3/4-like"/>
</dbReference>
<comment type="subcellular location">
    <subcellularLocation>
        <location evidence="1">Nucleus</location>
    </subcellularLocation>
</comment>
<evidence type="ECO:0000256" key="3">
    <source>
        <dbReference type="ARBA" id="ARBA00022722"/>
    </source>
</evidence>
<dbReference type="EMBL" id="CAJVRL010000052">
    <property type="protein sequence ID" value="CAG8953783.1"/>
    <property type="molecule type" value="Genomic_DNA"/>
</dbReference>
<comment type="caution">
    <text evidence="9">The sequence shown here is derived from an EMBL/GenBank/DDBJ whole genome shotgun (WGS) entry which is preliminary data.</text>
</comment>
<feature type="region of interest" description="Disordered" evidence="7">
    <location>
        <begin position="1"/>
        <end position="117"/>
    </location>
</feature>
<feature type="domain" description="Exonuclease" evidence="8">
    <location>
        <begin position="358"/>
        <end position="520"/>
    </location>
</feature>
<comment type="similarity">
    <text evidence="2">Belongs to the REXO1/REXO3 family.</text>
</comment>
<dbReference type="InterPro" id="IPR012337">
    <property type="entry name" value="RNaseH-like_sf"/>
</dbReference>
<name>A0A9N9PSU2_9HELO</name>
<dbReference type="AlphaFoldDB" id="A0A9N9PSU2"/>
<dbReference type="GO" id="GO:0005634">
    <property type="term" value="C:nucleus"/>
    <property type="evidence" value="ECO:0007669"/>
    <property type="project" value="UniProtKB-SubCell"/>
</dbReference>
<dbReference type="FunFam" id="3.30.420.10:FF:000019">
    <property type="entry name" value="RNA exonuclease NEF-sp"/>
    <property type="match status" value="1"/>
</dbReference>
<keyword evidence="10" id="KW-1185">Reference proteome</keyword>
<reference evidence="9" key="1">
    <citation type="submission" date="2021-07" db="EMBL/GenBank/DDBJ databases">
        <authorList>
            <person name="Durling M."/>
        </authorList>
    </citation>
    <scope>NUCLEOTIDE SEQUENCE</scope>
</reference>
<dbReference type="GO" id="GO:0004527">
    <property type="term" value="F:exonuclease activity"/>
    <property type="evidence" value="ECO:0007669"/>
    <property type="project" value="UniProtKB-KW"/>
</dbReference>
<protein>
    <recommendedName>
        <fullName evidence="8">Exonuclease domain-containing protein</fullName>
    </recommendedName>
</protein>
<keyword evidence="3" id="KW-0540">Nuclease</keyword>
<sequence>MDSPRDQVSGDAPSQLSETDAIPSSERKRRISDSSDGEKKKRRLSGSGDVETSALPLFQQPVLPTFNLTSSSRPKTNATTSKTSPAKDDDESTGWQVVEKGKKNPKKIPKKNSGNYPEFEFSKNSRLQSQIKISDLQSLVLYILADGGAPQFVAVRHRPHIRKVVVLMIPGLEHSMFEKEDGKKRSKNRDFSSPDYYYPSKLVAEDLPLEVRPLADIFNLLWPVKTPGDDRMGKMHSPLHAMLTAPLPKEKDDKSKIVNNNKQNKKGARPARVPPGWKNVRTPITAYIHTRDELLENEYVVHSAMYTVDAEKQAWAQVRAEKGTSQAHGWVDSLVLNMDEGDVPDNEIEAGSLTAGREILAMDCEMCMTGEGEFALTRISIVGWDGSVIMDELVKPDKPIINYLTQYSGMTAELLAPVTTNLQDIQTRLSRILNPGTILLGHSLNSDLNALKMTHPFIIDTALLYPHPRGPPLKSSLKWLAQRFLNREVQKGHGGTGHDSIEDAKTCLDLVKQKCEKGPEWGTSDAAGENIFKRVARAGVRYKNQGGAAVPSALSGKSSAAIDWGDPKKGPGATANFQIGCQDDEEVTQGVIRAVKGDADGKEIPGGGVDFIWARMREIESLKGWWNDNRNHKNGQSTIHTNDDDPTPPSSPIPPSDPHTTSNKEATARLMTRLTHIYEALPPCTAFVVYSGSGDPREMSRLSNMHARFKREYSTKKWDELSVKWTDTEEQAMKREARRAREGGLGFLTVK</sequence>
<evidence type="ECO:0000256" key="1">
    <source>
        <dbReference type="ARBA" id="ARBA00004123"/>
    </source>
</evidence>
<keyword evidence="5" id="KW-0269">Exonuclease</keyword>
<organism evidence="9 10">
    <name type="scientific">Hymenoscyphus fraxineus</name>
    <dbReference type="NCBI Taxonomy" id="746836"/>
    <lineage>
        <taxon>Eukaryota</taxon>
        <taxon>Fungi</taxon>
        <taxon>Dikarya</taxon>
        <taxon>Ascomycota</taxon>
        <taxon>Pezizomycotina</taxon>
        <taxon>Leotiomycetes</taxon>
        <taxon>Helotiales</taxon>
        <taxon>Helotiaceae</taxon>
        <taxon>Hymenoscyphus</taxon>
    </lineage>
</organism>
<evidence type="ECO:0000256" key="2">
    <source>
        <dbReference type="ARBA" id="ARBA00006357"/>
    </source>
</evidence>
<evidence type="ECO:0000256" key="5">
    <source>
        <dbReference type="ARBA" id="ARBA00022839"/>
    </source>
</evidence>
<proteinExistence type="inferred from homology"/>
<dbReference type="GO" id="GO:0003676">
    <property type="term" value="F:nucleic acid binding"/>
    <property type="evidence" value="ECO:0007669"/>
    <property type="project" value="InterPro"/>
</dbReference>
<evidence type="ECO:0000256" key="4">
    <source>
        <dbReference type="ARBA" id="ARBA00022801"/>
    </source>
</evidence>